<keyword evidence="3" id="KW-1185">Reference proteome</keyword>
<organism evidence="2 3">
    <name type="scientific">Massilia violaceinigra</name>
    <dbReference type="NCBI Taxonomy" id="2045208"/>
    <lineage>
        <taxon>Bacteria</taxon>
        <taxon>Pseudomonadati</taxon>
        <taxon>Pseudomonadota</taxon>
        <taxon>Betaproteobacteria</taxon>
        <taxon>Burkholderiales</taxon>
        <taxon>Oxalobacteraceae</taxon>
        <taxon>Telluria group</taxon>
        <taxon>Massilia</taxon>
    </lineage>
</organism>
<name>A0A2D2DHW6_9BURK</name>
<gene>
    <name evidence="2" type="ORF">CR152_08605</name>
</gene>
<feature type="transmembrane region" description="Helical" evidence="1">
    <location>
        <begin position="31"/>
        <end position="48"/>
    </location>
</feature>
<evidence type="ECO:0000256" key="1">
    <source>
        <dbReference type="SAM" id="Phobius"/>
    </source>
</evidence>
<evidence type="ECO:0000313" key="2">
    <source>
        <dbReference type="EMBL" id="ATQ74572.1"/>
    </source>
</evidence>
<dbReference type="OrthoDB" id="8456706at2"/>
<evidence type="ECO:0000313" key="3">
    <source>
        <dbReference type="Proteomes" id="UP000229897"/>
    </source>
</evidence>
<feature type="transmembrane region" description="Helical" evidence="1">
    <location>
        <begin position="5"/>
        <end position="25"/>
    </location>
</feature>
<dbReference type="EMBL" id="CP024608">
    <property type="protein sequence ID" value="ATQ74572.1"/>
    <property type="molecule type" value="Genomic_DNA"/>
</dbReference>
<keyword evidence="1" id="KW-0812">Transmembrane</keyword>
<dbReference type="RefSeq" id="WP_099874547.1">
    <property type="nucleotide sequence ID" value="NZ_CP024608.1"/>
</dbReference>
<feature type="transmembrane region" description="Helical" evidence="1">
    <location>
        <begin position="60"/>
        <end position="81"/>
    </location>
</feature>
<dbReference type="Proteomes" id="UP000229897">
    <property type="component" value="Chromosome"/>
</dbReference>
<accession>A0A2D2DHW6</accession>
<proteinExistence type="predicted"/>
<keyword evidence="1" id="KW-0472">Membrane</keyword>
<sequence length="309" mass="33993">MKEFFFKFLGWIGVLVFLLFGFLYYVFTFSVLLFFVTLLAMLVCAPPSRQFIIDRTGLNLYGRGMATAFVALFIAQAWVGISENVEVFEQSEAQKERDDAQALAKARAGERARFLAAKPAIVADIAAKRDQGMLTEALALIDKHAARTPDPDLDKLRLSIRIAETEAGLKDEAAVPLRQRLALYKLLATLDPSSTRYAGRVAVLDAELKETSAREQAETKRVSAAKGRDAMLARQFDKRSGAHLKLQAELKRTMMNPASYAHVETTFLDTGKGMSVRTTFRGKNAAGDTAENSVAATVDDSGNVLTIED</sequence>
<dbReference type="AlphaFoldDB" id="A0A2D2DHW6"/>
<keyword evidence="1" id="KW-1133">Transmembrane helix</keyword>
<reference evidence="2" key="1">
    <citation type="submission" date="2017-10" db="EMBL/GenBank/DDBJ databases">
        <title>Massilia psychrophilum sp. nov., a novel purple-pigmented bacterium isolated from Tianshan glacier, Xinjiang Municipality, China.</title>
        <authorList>
            <person name="Wang H."/>
        </authorList>
    </citation>
    <scope>NUCLEOTIDE SEQUENCE [LARGE SCALE GENOMIC DNA]</scope>
    <source>
        <strain evidence="2">B2</strain>
    </source>
</reference>
<protein>
    <submittedName>
        <fullName evidence="2">Uncharacterized protein</fullName>
    </submittedName>
</protein>
<dbReference type="KEGG" id="mass:CR152_08605"/>